<evidence type="ECO:0000256" key="1">
    <source>
        <dbReference type="ARBA" id="ARBA00005290"/>
    </source>
</evidence>
<protein>
    <recommendedName>
        <fullName evidence="5">GPN-loop GTPase 3</fullName>
    </recommendedName>
</protein>
<gene>
    <name evidence="6" type="ORF">BCR35DRAFT_309785</name>
</gene>
<dbReference type="InterPro" id="IPR004130">
    <property type="entry name" value="Gpn"/>
</dbReference>
<name>A0A1Y2DBA0_9BASI</name>
<dbReference type="AlphaFoldDB" id="A0A1Y2DBA0"/>
<keyword evidence="3 5" id="KW-0378">Hydrolase</keyword>
<evidence type="ECO:0000256" key="4">
    <source>
        <dbReference type="ARBA" id="ARBA00023134"/>
    </source>
</evidence>
<evidence type="ECO:0000313" key="7">
    <source>
        <dbReference type="Proteomes" id="UP000193467"/>
    </source>
</evidence>
<comment type="similarity">
    <text evidence="1 5">Belongs to the GPN-loop GTPase family.</text>
</comment>
<dbReference type="GO" id="GO:0005525">
    <property type="term" value="F:GTP binding"/>
    <property type="evidence" value="ECO:0007669"/>
    <property type="project" value="UniProtKB-KW"/>
</dbReference>
<comment type="caution">
    <text evidence="6">The sequence shown here is derived from an EMBL/GenBank/DDBJ whole genome shotgun (WGS) entry which is preliminary data.</text>
</comment>
<feature type="non-terminal residue" evidence="6">
    <location>
        <position position="1"/>
    </location>
</feature>
<dbReference type="PANTHER" id="PTHR21231">
    <property type="entry name" value="XPA-BINDING PROTEIN 1-RELATED"/>
    <property type="match status" value="1"/>
</dbReference>
<proteinExistence type="inferred from homology"/>
<dbReference type="Pfam" id="PF03029">
    <property type="entry name" value="ATP_bind_1"/>
    <property type="match status" value="1"/>
</dbReference>
<dbReference type="PANTHER" id="PTHR21231:SF7">
    <property type="entry name" value="GPN-LOOP GTPASE 3"/>
    <property type="match status" value="1"/>
</dbReference>
<dbReference type="Proteomes" id="UP000193467">
    <property type="component" value="Unassembled WGS sequence"/>
</dbReference>
<organism evidence="6 7">
    <name type="scientific">Leucosporidium creatinivorum</name>
    <dbReference type="NCBI Taxonomy" id="106004"/>
    <lineage>
        <taxon>Eukaryota</taxon>
        <taxon>Fungi</taxon>
        <taxon>Dikarya</taxon>
        <taxon>Basidiomycota</taxon>
        <taxon>Pucciniomycotina</taxon>
        <taxon>Microbotryomycetes</taxon>
        <taxon>Leucosporidiales</taxon>
        <taxon>Leucosporidium</taxon>
    </lineage>
</organism>
<dbReference type="SUPFAM" id="SSF52540">
    <property type="entry name" value="P-loop containing nucleoside triphosphate hydrolases"/>
    <property type="match status" value="1"/>
</dbReference>
<evidence type="ECO:0000256" key="3">
    <source>
        <dbReference type="ARBA" id="ARBA00022801"/>
    </source>
</evidence>
<dbReference type="OrthoDB" id="5839at2759"/>
<comment type="function">
    <text evidence="5">Small GTPase required for proper nuclear import of RNA polymerase II and III (RNAPII and RNAPIII). May act at an RNAP assembly step prior to nuclear import.</text>
</comment>
<dbReference type="FunCoup" id="A0A1Y2DBA0">
    <property type="interactions" value="652"/>
</dbReference>
<keyword evidence="4 5" id="KW-0342">GTP-binding</keyword>
<reference evidence="6 7" key="1">
    <citation type="submission" date="2016-07" db="EMBL/GenBank/DDBJ databases">
        <title>Pervasive Adenine N6-methylation of Active Genes in Fungi.</title>
        <authorList>
            <consortium name="DOE Joint Genome Institute"/>
            <person name="Mondo S.J."/>
            <person name="Dannebaum R.O."/>
            <person name="Kuo R.C."/>
            <person name="Labutti K."/>
            <person name="Haridas S."/>
            <person name="Kuo A."/>
            <person name="Salamov A."/>
            <person name="Ahrendt S.R."/>
            <person name="Lipzen A."/>
            <person name="Sullivan W."/>
            <person name="Andreopoulos W.B."/>
            <person name="Clum A."/>
            <person name="Lindquist E."/>
            <person name="Daum C."/>
            <person name="Ramamoorthy G.K."/>
            <person name="Gryganskyi A."/>
            <person name="Culley D."/>
            <person name="Magnuson J.K."/>
            <person name="James T.Y."/>
            <person name="O'Malley M.A."/>
            <person name="Stajich J.E."/>
            <person name="Spatafora J.W."/>
            <person name="Visel A."/>
            <person name="Grigoriev I.V."/>
        </authorList>
    </citation>
    <scope>NUCLEOTIDE SEQUENCE [LARGE SCALE GENOMIC DNA]</scope>
    <source>
        <strain evidence="6 7">62-1032</strain>
    </source>
</reference>
<dbReference type="GO" id="GO:0003924">
    <property type="term" value="F:GTPase activity"/>
    <property type="evidence" value="ECO:0007669"/>
    <property type="project" value="TreeGrafter"/>
</dbReference>
<dbReference type="STRING" id="106004.A0A1Y2DBA0"/>
<dbReference type="EMBL" id="MCGR01000085">
    <property type="protein sequence ID" value="ORY56538.1"/>
    <property type="molecule type" value="Genomic_DNA"/>
</dbReference>
<dbReference type="InterPro" id="IPR027417">
    <property type="entry name" value="P-loop_NTPase"/>
</dbReference>
<evidence type="ECO:0000256" key="5">
    <source>
        <dbReference type="RuleBase" id="RU365059"/>
    </source>
</evidence>
<comment type="subunit">
    <text evidence="5">Binds to RNA polymerase II (RNAPII).</text>
</comment>
<keyword evidence="2 5" id="KW-0547">Nucleotide-binding</keyword>
<dbReference type="Gene3D" id="3.40.50.300">
    <property type="entry name" value="P-loop containing nucleotide triphosphate hydrolases"/>
    <property type="match status" value="2"/>
</dbReference>
<accession>A0A1Y2DBA0</accession>
<sequence>RVSPSIDIKDLISLEEVMEDLELGPNGGLIYCFEYLMNNLDWLQESLGDFEDDYLIIDCPGQIELYTHIPDPAKYFSGVLSAMSCMVGLEVPSVNVMSKMDLVKKGTTGEKRRKDVNRFLDPDPELLRESAKKSTNPKFHALNSALVQLIEDFNMVQFLPLDVTDEESIGVVLSHIDNAIQYGEHEEPKMDEGDFDVGE</sequence>
<keyword evidence="7" id="KW-1185">Reference proteome</keyword>
<evidence type="ECO:0000313" key="6">
    <source>
        <dbReference type="EMBL" id="ORY56538.1"/>
    </source>
</evidence>
<dbReference type="InParanoid" id="A0A1Y2DBA0"/>
<evidence type="ECO:0000256" key="2">
    <source>
        <dbReference type="ARBA" id="ARBA00022741"/>
    </source>
</evidence>